<dbReference type="InterPro" id="IPR036942">
    <property type="entry name" value="Beta-barrel_TonB_sf"/>
</dbReference>
<name>A0A7C4GIM8_UNCW3</name>
<dbReference type="AlphaFoldDB" id="A0A7C4GIM8"/>
<evidence type="ECO:0000256" key="8">
    <source>
        <dbReference type="ARBA" id="ARBA00023170"/>
    </source>
</evidence>
<feature type="signal peptide" evidence="11">
    <location>
        <begin position="1"/>
        <end position="18"/>
    </location>
</feature>
<dbReference type="EMBL" id="DSUT01000086">
    <property type="protein sequence ID" value="HGK28139.1"/>
    <property type="molecule type" value="Genomic_DNA"/>
</dbReference>
<evidence type="ECO:0000259" key="12">
    <source>
        <dbReference type="Pfam" id="PF00593"/>
    </source>
</evidence>
<dbReference type="Gene3D" id="2.40.170.20">
    <property type="entry name" value="TonB-dependent receptor, beta-barrel domain"/>
    <property type="match status" value="1"/>
</dbReference>
<comment type="caution">
    <text evidence="13">The sequence shown here is derived from an EMBL/GenBank/DDBJ whole genome shotgun (WGS) entry which is preliminary data.</text>
</comment>
<sequence>MRLGLLVVFLCAAATGFAAETGRVAGRVVEKWTGEPLAGVNVVVDDATGGAATDANGKYSILNVAPGRHRVTASMVGYGTVVVTDVEVEPDRTARVDFRLEPAAIGMPPVKVRAERPLVSKDMTAPRYAVRPAEMAWVPGDRLTDMVLVAPGVARTDSAFHVRGGRATEVDFLIDGVSVLDPLFGELAVELARGVADEVVFMPGGFPAEYGRAMSGVINMITVNPREQLGAGYRLKTERLMPVYYNYGYTEQGLQLHLPVLPGLRLVADASALTTEDWDPRLFKLPHKDRVDYSLYGKLFWDFASAWRLALTGVLYHTQFDRYKTEWRLRLNDYRSDMRASDLEVAKLTWMPDAGAHYSLTLSRLATEKRYGVREPGDVSIWRSFVFRDTSEFATPVRDINNPWGCPFERYWFFYTGGTYEESRRSAVQTLSARLAGENQLTSVHRLSAGANAEMHDVRTDWARWPTWHPVLDTYRFRPSNLALYVQDRMDFEGLYADVGLRYDRFDPAVPNAETVAAKSRFSPRLGMSFRITDWLFLRANYGHYFQVPQFSMLYDNTVVPVKYRTAYGEQLLIVGNPNLKPERTQSTELGLQGEVAKGLLLTANLWRKDVYDLVGTREVPALPQRYVTYFNVDYARLTGVELIGEVRRAWAVARLSYTLSWARGTSSYANEAFYEFIQRGDTAPMVEYPLDFDQRNRFFGQLDLTVPAGMSGIGWLDAVLDSFGAHVIAYMGNGFPYSPPGGKGDPATWNTRLKPWRSNVDAALSKPVRLGRLSLNLVAEVLNVLDIRDIMNVYAATGQPNDDGIVVEFSDFFRPEERAMRFLDKDYDPRRDTNKDGYITQFEDYRSAYLYHKATIDWVNNYGPGRRARLGFTVNW</sequence>
<keyword evidence="6" id="KW-0798">TonB box</keyword>
<gene>
    <name evidence="13" type="ORF">ENS41_04215</name>
</gene>
<dbReference type="Gene3D" id="2.60.40.1120">
    <property type="entry name" value="Carboxypeptidase-like, regulatory domain"/>
    <property type="match status" value="1"/>
</dbReference>
<dbReference type="PROSITE" id="PS52016">
    <property type="entry name" value="TONB_DEPENDENT_REC_3"/>
    <property type="match status" value="1"/>
</dbReference>
<comment type="similarity">
    <text evidence="10">Belongs to the TonB-dependent receptor family.</text>
</comment>
<dbReference type="InterPro" id="IPR000531">
    <property type="entry name" value="Beta-barrel_TonB"/>
</dbReference>
<evidence type="ECO:0000256" key="9">
    <source>
        <dbReference type="ARBA" id="ARBA00023237"/>
    </source>
</evidence>
<organism evidence="13">
    <name type="scientific">candidate division WOR-3 bacterium</name>
    <dbReference type="NCBI Taxonomy" id="2052148"/>
    <lineage>
        <taxon>Bacteria</taxon>
        <taxon>Bacteria division WOR-3</taxon>
    </lineage>
</organism>
<evidence type="ECO:0000256" key="6">
    <source>
        <dbReference type="ARBA" id="ARBA00023077"/>
    </source>
</evidence>
<evidence type="ECO:0000256" key="4">
    <source>
        <dbReference type="ARBA" id="ARBA00022692"/>
    </source>
</evidence>
<dbReference type="GO" id="GO:0030246">
    <property type="term" value="F:carbohydrate binding"/>
    <property type="evidence" value="ECO:0007669"/>
    <property type="project" value="InterPro"/>
</dbReference>
<accession>A0A7C4GIM8</accession>
<protein>
    <submittedName>
        <fullName evidence="13">TonB-dependent receptor</fullName>
    </submittedName>
</protein>
<keyword evidence="3 10" id="KW-1134">Transmembrane beta strand</keyword>
<dbReference type="Pfam" id="PF00593">
    <property type="entry name" value="TonB_dep_Rec_b-barrel"/>
    <property type="match status" value="1"/>
</dbReference>
<keyword evidence="2 10" id="KW-0813">Transport</keyword>
<dbReference type="SUPFAM" id="SSF49452">
    <property type="entry name" value="Starch-binding domain-like"/>
    <property type="match status" value="1"/>
</dbReference>
<keyword evidence="4 10" id="KW-0812">Transmembrane</keyword>
<dbReference type="GO" id="GO:0015344">
    <property type="term" value="F:siderophore uptake transmembrane transporter activity"/>
    <property type="evidence" value="ECO:0007669"/>
    <property type="project" value="TreeGrafter"/>
</dbReference>
<dbReference type="Pfam" id="PF13620">
    <property type="entry name" value="CarboxypepD_reg"/>
    <property type="match status" value="1"/>
</dbReference>
<keyword evidence="8 13" id="KW-0675">Receptor</keyword>
<dbReference type="PANTHER" id="PTHR30069">
    <property type="entry name" value="TONB-DEPENDENT OUTER MEMBRANE RECEPTOR"/>
    <property type="match status" value="1"/>
</dbReference>
<proteinExistence type="inferred from homology"/>
<dbReference type="GO" id="GO:0044718">
    <property type="term" value="P:siderophore transmembrane transport"/>
    <property type="evidence" value="ECO:0007669"/>
    <property type="project" value="TreeGrafter"/>
</dbReference>
<evidence type="ECO:0000256" key="7">
    <source>
        <dbReference type="ARBA" id="ARBA00023136"/>
    </source>
</evidence>
<keyword evidence="5 11" id="KW-0732">Signal</keyword>
<evidence type="ECO:0000256" key="10">
    <source>
        <dbReference type="PROSITE-ProRule" id="PRU01360"/>
    </source>
</evidence>
<keyword evidence="9 10" id="KW-0998">Cell outer membrane</keyword>
<dbReference type="SUPFAM" id="SSF56935">
    <property type="entry name" value="Porins"/>
    <property type="match status" value="1"/>
</dbReference>
<dbReference type="InterPro" id="IPR039426">
    <property type="entry name" value="TonB-dep_rcpt-like"/>
</dbReference>
<evidence type="ECO:0000256" key="11">
    <source>
        <dbReference type="SAM" id="SignalP"/>
    </source>
</evidence>
<keyword evidence="7 10" id="KW-0472">Membrane</keyword>
<comment type="subcellular location">
    <subcellularLocation>
        <location evidence="1 10">Cell outer membrane</location>
        <topology evidence="1 10">Multi-pass membrane protein</topology>
    </subcellularLocation>
</comment>
<dbReference type="PANTHER" id="PTHR30069:SF29">
    <property type="entry name" value="HEMOGLOBIN AND HEMOGLOBIN-HAPTOGLOBIN-BINDING PROTEIN 1-RELATED"/>
    <property type="match status" value="1"/>
</dbReference>
<feature type="chain" id="PRO_5028452575" evidence="11">
    <location>
        <begin position="19"/>
        <end position="877"/>
    </location>
</feature>
<evidence type="ECO:0000313" key="13">
    <source>
        <dbReference type="EMBL" id="HGK28139.1"/>
    </source>
</evidence>
<dbReference type="GO" id="GO:0009279">
    <property type="term" value="C:cell outer membrane"/>
    <property type="evidence" value="ECO:0007669"/>
    <property type="project" value="UniProtKB-SubCell"/>
</dbReference>
<reference evidence="13" key="1">
    <citation type="journal article" date="2020" name="mSystems">
        <title>Genome- and Community-Level Interaction Insights into Carbon Utilization and Element Cycling Functions of Hydrothermarchaeota in Hydrothermal Sediment.</title>
        <authorList>
            <person name="Zhou Z."/>
            <person name="Liu Y."/>
            <person name="Xu W."/>
            <person name="Pan J."/>
            <person name="Luo Z.H."/>
            <person name="Li M."/>
        </authorList>
    </citation>
    <scope>NUCLEOTIDE SEQUENCE [LARGE SCALE GENOMIC DNA]</scope>
    <source>
        <strain evidence="13">SpSt-488</strain>
    </source>
</reference>
<dbReference type="InterPro" id="IPR013784">
    <property type="entry name" value="Carb-bd-like_fold"/>
</dbReference>
<feature type="domain" description="TonB-dependent receptor-like beta-barrel" evidence="12">
    <location>
        <begin position="380"/>
        <end position="776"/>
    </location>
</feature>
<evidence type="ECO:0000256" key="3">
    <source>
        <dbReference type="ARBA" id="ARBA00022452"/>
    </source>
</evidence>
<evidence type="ECO:0000256" key="5">
    <source>
        <dbReference type="ARBA" id="ARBA00022729"/>
    </source>
</evidence>
<evidence type="ECO:0000256" key="2">
    <source>
        <dbReference type="ARBA" id="ARBA00022448"/>
    </source>
</evidence>
<evidence type="ECO:0000256" key="1">
    <source>
        <dbReference type="ARBA" id="ARBA00004571"/>
    </source>
</evidence>